<keyword evidence="4" id="KW-1185">Reference proteome</keyword>
<feature type="compositionally biased region" description="Low complexity" evidence="1">
    <location>
        <begin position="594"/>
        <end position="618"/>
    </location>
</feature>
<organism evidence="3 4">
    <name type="scientific">Tetradesmus obliquus</name>
    <name type="common">Green alga</name>
    <name type="synonym">Acutodesmus obliquus</name>
    <dbReference type="NCBI Taxonomy" id="3088"/>
    <lineage>
        <taxon>Eukaryota</taxon>
        <taxon>Viridiplantae</taxon>
        <taxon>Chlorophyta</taxon>
        <taxon>core chlorophytes</taxon>
        <taxon>Chlorophyceae</taxon>
        <taxon>CS clade</taxon>
        <taxon>Sphaeropleales</taxon>
        <taxon>Scenedesmaceae</taxon>
        <taxon>Tetradesmus</taxon>
    </lineage>
</organism>
<feature type="signal peptide" evidence="2">
    <location>
        <begin position="1"/>
        <end position="31"/>
    </location>
</feature>
<feature type="compositionally biased region" description="Low complexity" evidence="1">
    <location>
        <begin position="345"/>
        <end position="356"/>
    </location>
</feature>
<dbReference type="Proteomes" id="UP000256970">
    <property type="component" value="Unassembled WGS sequence"/>
</dbReference>
<accession>A0A383V8M9</accession>
<evidence type="ECO:0000256" key="2">
    <source>
        <dbReference type="SAM" id="SignalP"/>
    </source>
</evidence>
<feature type="region of interest" description="Disordered" evidence="1">
    <location>
        <begin position="345"/>
        <end position="405"/>
    </location>
</feature>
<name>A0A383V8M9_TETOB</name>
<proteinExistence type="predicted"/>
<keyword evidence="2" id="KW-0732">Signal</keyword>
<protein>
    <submittedName>
        <fullName evidence="3">Uncharacterized protein</fullName>
    </submittedName>
</protein>
<feature type="compositionally biased region" description="Polar residues" evidence="1">
    <location>
        <begin position="392"/>
        <end position="404"/>
    </location>
</feature>
<feature type="region of interest" description="Disordered" evidence="1">
    <location>
        <begin position="520"/>
        <end position="618"/>
    </location>
</feature>
<feature type="compositionally biased region" description="Low complexity" evidence="1">
    <location>
        <begin position="567"/>
        <end position="587"/>
    </location>
</feature>
<dbReference type="STRING" id="3088.A0A383V8M9"/>
<reference evidence="3 4" key="1">
    <citation type="submission" date="2016-10" db="EMBL/GenBank/DDBJ databases">
        <authorList>
            <person name="Cai Z."/>
        </authorList>
    </citation>
    <scope>NUCLEOTIDE SEQUENCE [LARGE SCALE GENOMIC DNA]</scope>
</reference>
<gene>
    <name evidence="3" type="ORF">BQ4739_LOCUS1818</name>
</gene>
<feature type="chain" id="PRO_5016764301" evidence="2">
    <location>
        <begin position="32"/>
        <end position="722"/>
    </location>
</feature>
<dbReference type="EMBL" id="FNXT01000134">
    <property type="protein sequence ID" value="SZX61310.1"/>
    <property type="molecule type" value="Genomic_DNA"/>
</dbReference>
<feature type="compositionally biased region" description="Low complexity" evidence="1">
    <location>
        <begin position="525"/>
        <end position="537"/>
    </location>
</feature>
<dbReference type="AlphaFoldDB" id="A0A383V8M9"/>
<evidence type="ECO:0000313" key="4">
    <source>
        <dbReference type="Proteomes" id="UP000256970"/>
    </source>
</evidence>
<evidence type="ECO:0000256" key="1">
    <source>
        <dbReference type="SAM" id="MobiDB-lite"/>
    </source>
</evidence>
<feature type="region of interest" description="Disordered" evidence="1">
    <location>
        <begin position="670"/>
        <end position="722"/>
    </location>
</feature>
<feature type="compositionally biased region" description="Polar residues" evidence="1">
    <location>
        <begin position="543"/>
        <end position="553"/>
    </location>
</feature>
<feature type="compositionally biased region" description="Basic residues" evidence="1">
    <location>
        <begin position="713"/>
        <end position="722"/>
    </location>
</feature>
<evidence type="ECO:0000313" key="3">
    <source>
        <dbReference type="EMBL" id="SZX61310.1"/>
    </source>
</evidence>
<sequence length="722" mass="72963">MPCQVTGRAAVAGLLLAYAVGLLQPLPQAAAAAPPLELSKWNRAYKLTVSNIDSKLKDQYNLVEQSCVNDAGFGSDAAAATLDACYYRQESNGTYTKWTKKAGEWRMNTNCYCYALNIYRNGFCIPGRSSAAVTDALMSGQEKSCKLMTAAVLADGAVPAPRAQALSAVPAPAGSHYIGLLVRNRSCIPAHCWQNDFHLVRRDDNGNWSWKEPGGPASALDMNNQPVSDPEAAATAGLLPGHYKIWCGFFLVNPLTMKIGGNFEQPYSLQSQAAFLQRLPGVAVQLQQLPYNHSVDGAPDRFTQAMIDQDAAWDAKRGTKEWNDFYAQLDASQSGGFDEHFAQQRGGMANQQQQPPQLQPPPGMYPNNSGNVDDRPDPEYEADAEREGNAGPGSNSSNATQAASETVGDVITDEGSVRSASSTAAAAAASAASSTARTPPYVKPVAMRAGVPAGLPAGNPSAANGPAAAGAAAKATPAHIGKVAPAANGPAAATGAAAAAAAAATAAAKAAPAHIGKVAPAANASTKTSSTGSGRTSLPPAPSNTSVSNTAGTTKAAAPVASPQQGAATLPSRSAAAKAAAVSNGSAGMRPRAHTPAPAAASRSAAGPAGKATSAAAAAAQPVTPTTAAASPSQAASVSSKAPAAAGIVRAPPAVVQAAPAAVRAAPVVTPAKSAGRNAGRAHPQSTAKPSSASGPVQGALDRTTNRGTSSRNGRRLLRSAQ</sequence>
<feature type="compositionally biased region" description="Polar residues" evidence="1">
    <location>
        <begin position="684"/>
        <end position="695"/>
    </location>
</feature>
<feature type="compositionally biased region" description="Basic and acidic residues" evidence="1">
    <location>
        <begin position="372"/>
        <end position="388"/>
    </location>
</feature>